<dbReference type="InterPro" id="IPR029787">
    <property type="entry name" value="Nucleotide_cyclase"/>
</dbReference>
<dbReference type="Proteomes" id="UP001161160">
    <property type="component" value="Unassembled WGS sequence"/>
</dbReference>
<gene>
    <name evidence="5" type="ORF">M2127_001628</name>
</gene>
<dbReference type="GO" id="GO:0005886">
    <property type="term" value="C:plasma membrane"/>
    <property type="evidence" value="ECO:0007669"/>
    <property type="project" value="TreeGrafter"/>
</dbReference>
<dbReference type="CDD" id="cd01949">
    <property type="entry name" value="GGDEF"/>
    <property type="match status" value="1"/>
</dbReference>
<dbReference type="NCBIfam" id="TIGR00254">
    <property type="entry name" value="GGDEF"/>
    <property type="match status" value="1"/>
</dbReference>
<keyword evidence="6" id="KW-1185">Reference proteome</keyword>
<dbReference type="CDD" id="cd12914">
    <property type="entry name" value="PDC1_DGC_like"/>
    <property type="match status" value="1"/>
</dbReference>
<evidence type="ECO:0000313" key="6">
    <source>
        <dbReference type="Proteomes" id="UP001161160"/>
    </source>
</evidence>
<dbReference type="GO" id="GO:1902201">
    <property type="term" value="P:negative regulation of bacterial-type flagellum-dependent cell motility"/>
    <property type="evidence" value="ECO:0007669"/>
    <property type="project" value="TreeGrafter"/>
</dbReference>
<comment type="caution">
    <text evidence="5">The sequence shown here is derived from an EMBL/GenBank/DDBJ whole genome shotgun (WGS) entry which is preliminary data.</text>
</comment>
<dbReference type="PROSITE" id="PS50887">
    <property type="entry name" value="GGDEF"/>
    <property type="match status" value="1"/>
</dbReference>
<dbReference type="InterPro" id="IPR050469">
    <property type="entry name" value="Diguanylate_Cyclase"/>
</dbReference>
<dbReference type="SUPFAM" id="SSF55073">
    <property type="entry name" value="Nucleotide cyclase"/>
    <property type="match status" value="1"/>
</dbReference>
<comment type="catalytic activity">
    <reaction evidence="2">
        <text>2 GTP = 3',3'-c-di-GMP + 2 diphosphate</text>
        <dbReference type="Rhea" id="RHEA:24898"/>
        <dbReference type="ChEBI" id="CHEBI:33019"/>
        <dbReference type="ChEBI" id="CHEBI:37565"/>
        <dbReference type="ChEBI" id="CHEBI:58805"/>
        <dbReference type="EC" id="2.7.7.65"/>
    </reaction>
</comment>
<evidence type="ECO:0000256" key="2">
    <source>
        <dbReference type="ARBA" id="ARBA00034247"/>
    </source>
</evidence>
<sequence>MAIKKIRNQYLSLFLVLSALLGIGVSIALYENYSIYRDAQKEELAREAYISKAMLDAVLSDAAKILDVAKPRIEQAINDGRLTDEATYKILQQAHIAFNSFITNTAVQLSLYIDENGVVRATSAGVEDKKLDLSDRLYFKTLKDNPKLAYAIGNLVKAKTNGILTFHIAVAILDKSGKFRGVITQQVAAEDLAHNLSESIKSLADAKILVNLAGGNIAFVYPSLQEQNESNPTPYFYIEERVHVDGKTRGVVEIAATKEFPQEAYVGYAVSEKYGLVTTVSLTVKKVISTFIRDSYLLITFVVFAFFLLAYILWRFYKTAIEIATTLMISFTDALTGMQNRRSFDTQFPRYWKDALRSGQPISALFIDIDHFKRFNDDYGHECGDLALIAVAGAITHCVSRPLDFSCRWGGEEFAVLLPQTNERGAIQLANEILITVRAIKLGPPCVPNAKITVSIGIASMVVTHQNKTDDLIDMSDKAMYIAKQSGRDRYAVFDRPLPEFDI</sequence>
<evidence type="ECO:0000313" key="5">
    <source>
        <dbReference type="EMBL" id="MDH6504312.1"/>
    </source>
</evidence>
<dbReference type="GO" id="GO:0052621">
    <property type="term" value="F:diguanylate cyclase activity"/>
    <property type="evidence" value="ECO:0007669"/>
    <property type="project" value="UniProtKB-EC"/>
</dbReference>
<dbReference type="Pfam" id="PF00990">
    <property type="entry name" value="GGDEF"/>
    <property type="match status" value="1"/>
</dbReference>
<dbReference type="AlphaFoldDB" id="A0AA43S6B2"/>
<dbReference type="Gene3D" id="3.30.450.20">
    <property type="entry name" value="PAS domain"/>
    <property type="match status" value="1"/>
</dbReference>
<evidence type="ECO:0000256" key="3">
    <source>
        <dbReference type="SAM" id="Phobius"/>
    </source>
</evidence>
<feature type="domain" description="GGDEF" evidence="4">
    <location>
        <begin position="360"/>
        <end position="496"/>
    </location>
</feature>
<keyword evidence="3" id="KW-0812">Transmembrane</keyword>
<dbReference type="InterPro" id="IPR043128">
    <property type="entry name" value="Rev_trsase/Diguanyl_cyclase"/>
</dbReference>
<dbReference type="Gene3D" id="3.30.70.270">
    <property type="match status" value="1"/>
</dbReference>
<dbReference type="SMART" id="SM00267">
    <property type="entry name" value="GGDEF"/>
    <property type="match status" value="1"/>
</dbReference>
<accession>A0AA43S6B2</accession>
<evidence type="ECO:0000259" key="4">
    <source>
        <dbReference type="PROSITE" id="PS50887"/>
    </source>
</evidence>
<dbReference type="EMBL" id="JARXYA010000007">
    <property type="protein sequence ID" value="MDH6504312.1"/>
    <property type="molecule type" value="Genomic_DNA"/>
</dbReference>
<dbReference type="GO" id="GO:0043709">
    <property type="term" value="P:cell adhesion involved in single-species biofilm formation"/>
    <property type="evidence" value="ECO:0007669"/>
    <property type="project" value="TreeGrafter"/>
</dbReference>
<evidence type="ECO:0000256" key="1">
    <source>
        <dbReference type="ARBA" id="ARBA00012528"/>
    </source>
</evidence>
<proteinExistence type="predicted"/>
<feature type="transmembrane region" description="Helical" evidence="3">
    <location>
        <begin position="295"/>
        <end position="314"/>
    </location>
</feature>
<dbReference type="PANTHER" id="PTHR45138">
    <property type="entry name" value="REGULATORY COMPONENTS OF SENSORY TRANSDUCTION SYSTEM"/>
    <property type="match status" value="1"/>
</dbReference>
<organism evidence="5 6">
    <name type="scientific">Polynucleobacter sphagniphilus</name>
    <dbReference type="NCBI Taxonomy" id="1743169"/>
    <lineage>
        <taxon>Bacteria</taxon>
        <taxon>Pseudomonadati</taxon>
        <taxon>Pseudomonadota</taxon>
        <taxon>Betaproteobacteria</taxon>
        <taxon>Burkholderiales</taxon>
        <taxon>Burkholderiaceae</taxon>
        <taxon>Polynucleobacter</taxon>
    </lineage>
</organism>
<dbReference type="EC" id="2.7.7.65" evidence="1"/>
<name>A0AA43S6B2_9BURK</name>
<protein>
    <recommendedName>
        <fullName evidence="1">diguanylate cyclase</fullName>
        <ecNumber evidence="1">2.7.7.65</ecNumber>
    </recommendedName>
</protein>
<keyword evidence="3" id="KW-1133">Transmembrane helix</keyword>
<reference evidence="5" key="1">
    <citation type="submission" date="2023-04" db="EMBL/GenBank/DDBJ databases">
        <title>Genome Encyclopedia of Bacteria and Archaea VI: Functional Genomics of Type Strains.</title>
        <authorList>
            <person name="Whitman W."/>
        </authorList>
    </citation>
    <scope>NUCLEOTIDE SEQUENCE</scope>
    <source>
        <strain evidence="5">Enz.4-51</strain>
    </source>
</reference>
<dbReference type="InterPro" id="IPR000160">
    <property type="entry name" value="GGDEF_dom"/>
</dbReference>
<dbReference type="FunFam" id="3.30.70.270:FF:000001">
    <property type="entry name" value="Diguanylate cyclase domain protein"/>
    <property type="match status" value="1"/>
</dbReference>
<keyword evidence="3" id="KW-0472">Membrane</keyword>
<dbReference type="PANTHER" id="PTHR45138:SF9">
    <property type="entry name" value="DIGUANYLATE CYCLASE DGCM-RELATED"/>
    <property type="match status" value="1"/>
</dbReference>